<organism evidence="1 2">
    <name type="scientific">Bifidobacterium stellenboschense</name>
    <dbReference type="NCBI Taxonomy" id="762211"/>
    <lineage>
        <taxon>Bacteria</taxon>
        <taxon>Bacillati</taxon>
        <taxon>Actinomycetota</taxon>
        <taxon>Actinomycetes</taxon>
        <taxon>Bifidobacteriales</taxon>
        <taxon>Bifidobacteriaceae</taxon>
        <taxon>Bifidobacterium</taxon>
    </lineage>
</organism>
<name>A0A087DPJ8_9BIFI</name>
<evidence type="ECO:0000313" key="2">
    <source>
        <dbReference type="Proteomes" id="UP000029004"/>
    </source>
</evidence>
<accession>A0A087DPJ8</accession>
<evidence type="ECO:0000313" key="1">
    <source>
        <dbReference type="EMBL" id="KFI97448.1"/>
    </source>
</evidence>
<dbReference type="Proteomes" id="UP000029004">
    <property type="component" value="Unassembled WGS sequence"/>
</dbReference>
<proteinExistence type="predicted"/>
<gene>
    <name evidence="1" type="ORF">BSTEL_0169</name>
</gene>
<comment type="caution">
    <text evidence="1">The sequence shown here is derived from an EMBL/GenBank/DDBJ whole genome shotgun (WGS) entry which is preliminary data.</text>
</comment>
<keyword evidence="2" id="KW-1185">Reference proteome</keyword>
<dbReference type="RefSeq" id="WP_034528208.1">
    <property type="nucleotide sequence ID" value="NZ_JGZP01000012.1"/>
</dbReference>
<dbReference type="AlphaFoldDB" id="A0A087DPJ8"/>
<dbReference type="EMBL" id="JGZP01000012">
    <property type="protein sequence ID" value="KFI97448.1"/>
    <property type="molecule type" value="Genomic_DNA"/>
</dbReference>
<sequence length="164" mass="18024">MKRENIMTNVNTKQQEDPTVAVCPVCGRESHAGDLFALDGVDHIGCPDHVLVGSVVAVPGDPDRPLQDLRKHCARWAAWLDAHDCPICGRNAELSVRVTDGAWVCVCGCRDQAEAEGFDSPLDAVDAWLDDRDKRVQAEVALKAKLGARTRILDSLEREIGERR</sequence>
<protein>
    <submittedName>
        <fullName evidence="1">Uncharacterized protein</fullName>
    </submittedName>
</protein>
<reference evidence="1 2" key="1">
    <citation type="submission" date="2014-03" db="EMBL/GenBank/DDBJ databases">
        <title>Genomics of Bifidobacteria.</title>
        <authorList>
            <person name="Ventura M."/>
            <person name="Milani C."/>
            <person name="Lugli G.A."/>
        </authorList>
    </citation>
    <scope>NUCLEOTIDE SEQUENCE [LARGE SCALE GENOMIC DNA]</scope>
    <source>
        <strain evidence="1 2">DSM 23968</strain>
    </source>
</reference>
<dbReference type="OrthoDB" id="1456570at2"/>